<dbReference type="AlphaFoldDB" id="A0AA38C5Z8"/>
<feature type="non-terminal residue" evidence="1">
    <location>
        <position position="102"/>
    </location>
</feature>
<proteinExistence type="predicted"/>
<keyword evidence="2" id="KW-1185">Reference proteome</keyword>
<comment type="caution">
    <text evidence="1">The sequence shown here is derived from an EMBL/GenBank/DDBJ whole genome shotgun (WGS) entry which is preliminary data.</text>
</comment>
<sequence length="102" mass="11405">DNEVLKDMKDETLGCVERLAVVKQKCEALAVAQEPHKNRLDELGKLIAQKMDLLEGIMSAMANIMLLLQNEKGDIVQDELESIAVNILEKAQATLSEWKTLE</sequence>
<gene>
    <name evidence="1" type="ORF">KI387_035016</name>
</gene>
<dbReference type="Proteomes" id="UP000824469">
    <property type="component" value="Unassembled WGS sequence"/>
</dbReference>
<protein>
    <submittedName>
        <fullName evidence="1">Uncharacterized protein</fullName>
    </submittedName>
</protein>
<accession>A0AA38C5Z8</accession>
<name>A0AA38C5Z8_TAXCH</name>
<evidence type="ECO:0000313" key="2">
    <source>
        <dbReference type="Proteomes" id="UP000824469"/>
    </source>
</evidence>
<organism evidence="1 2">
    <name type="scientific">Taxus chinensis</name>
    <name type="common">Chinese yew</name>
    <name type="synonym">Taxus wallichiana var. chinensis</name>
    <dbReference type="NCBI Taxonomy" id="29808"/>
    <lineage>
        <taxon>Eukaryota</taxon>
        <taxon>Viridiplantae</taxon>
        <taxon>Streptophyta</taxon>
        <taxon>Embryophyta</taxon>
        <taxon>Tracheophyta</taxon>
        <taxon>Spermatophyta</taxon>
        <taxon>Pinopsida</taxon>
        <taxon>Pinidae</taxon>
        <taxon>Conifers II</taxon>
        <taxon>Cupressales</taxon>
        <taxon>Taxaceae</taxon>
        <taxon>Taxus</taxon>
    </lineage>
</organism>
<feature type="non-terminal residue" evidence="1">
    <location>
        <position position="1"/>
    </location>
</feature>
<evidence type="ECO:0000313" key="1">
    <source>
        <dbReference type="EMBL" id="KAH9290899.1"/>
    </source>
</evidence>
<dbReference type="EMBL" id="JAHRHJ020003813">
    <property type="protein sequence ID" value="KAH9290899.1"/>
    <property type="molecule type" value="Genomic_DNA"/>
</dbReference>
<reference evidence="1 2" key="1">
    <citation type="journal article" date="2021" name="Nat. Plants">
        <title>The Taxus genome provides insights into paclitaxel biosynthesis.</title>
        <authorList>
            <person name="Xiong X."/>
            <person name="Gou J."/>
            <person name="Liao Q."/>
            <person name="Li Y."/>
            <person name="Zhou Q."/>
            <person name="Bi G."/>
            <person name="Li C."/>
            <person name="Du R."/>
            <person name="Wang X."/>
            <person name="Sun T."/>
            <person name="Guo L."/>
            <person name="Liang H."/>
            <person name="Lu P."/>
            <person name="Wu Y."/>
            <person name="Zhang Z."/>
            <person name="Ro D.K."/>
            <person name="Shang Y."/>
            <person name="Huang S."/>
            <person name="Yan J."/>
        </authorList>
    </citation>
    <scope>NUCLEOTIDE SEQUENCE [LARGE SCALE GENOMIC DNA]</scope>
    <source>
        <strain evidence="1">Ta-2019</strain>
    </source>
</reference>